<evidence type="ECO:0000313" key="2">
    <source>
        <dbReference type="Proteomes" id="UP001324427"/>
    </source>
</evidence>
<reference evidence="1 2" key="1">
    <citation type="submission" date="2021-11" db="EMBL/GenBank/DDBJ databases">
        <title>Black yeast isolated from Biological Soil Crust.</title>
        <authorList>
            <person name="Kurbessoian T."/>
        </authorList>
    </citation>
    <scope>NUCLEOTIDE SEQUENCE [LARGE SCALE GENOMIC DNA]</scope>
    <source>
        <strain evidence="1 2">CCFEE 5522</strain>
    </source>
</reference>
<accession>A0AAV9JLS1</accession>
<comment type="caution">
    <text evidence="1">The sequence shown here is derived from an EMBL/GenBank/DDBJ whole genome shotgun (WGS) entry which is preliminary data.</text>
</comment>
<name>A0AAV9JLS1_9PEZI</name>
<proteinExistence type="predicted"/>
<protein>
    <submittedName>
        <fullName evidence="1">Uncharacterized protein</fullName>
    </submittedName>
</protein>
<dbReference type="EMBL" id="JAVFHQ010000015">
    <property type="protein sequence ID" value="KAK4546281.1"/>
    <property type="molecule type" value="Genomic_DNA"/>
</dbReference>
<sequence length="96" mass="10198">MNAWPATGPTGCERSASISDAMRALGPVLRQGGNWKPSIVGMLRRAGDALHQVHEAETETETAGKVAPDLRKVIHELQTQPSKSDIAELLLTAAAL</sequence>
<gene>
    <name evidence="1" type="ORF">LTR36_001958</name>
</gene>
<evidence type="ECO:0000313" key="1">
    <source>
        <dbReference type="EMBL" id="KAK4546281.1"/>
    </source>
</evidence>
<dbReference type="Proteomes" id="UP001324427">
    <property type="component" value="Unassembled WGS sequence"/>
</dbReference>
<keyword evidence="2" id="KW-1185">Reference proteome</keyword>
<dbReference type="AlphaFoldDB" id="A0AAV9JLS1"/>
<organism evidence="1 2">
    <name type="scientific">Oleoguttula mirabilis</name>
    <dbReference type="NCBI Taxonomy" id="1507867"/>
    <lineage>
        <taxon>Eukaryota</taxon>
        <taxon>Fungi</taxon>
        <taxon>Dikarya</taxon>
        <taxon>Ascomycota</taxon>
        <taxon>Pezizomycotina</taxon>
        <taxon>Dothideomycetes</taxon>
        <taxon>Dothideomycetidae</taxon>
        <taxon>Mycosphaerellales</taxon>
        <taxon>Teratosphaeriaceae</taxon>
        <taxon>Oleoguttula</taxon>
    </lineage>
</organism>